<organism evidence="12 13">
    <name type="scientific">Brachybacterium aquaticum</name>
    <dbReference type="NCBI Taxonomy" id="1432564"/>
    <lineage>
        <taxon>Bacteria</taxon>
        <taxon>Bacillati</taxon>
        <taxon>Actinomycetota</taxon>
        <taxon>Actinomycetes</taxon>
        <taxon>Micrococcales</taxon>
        <taxon>Dermabacteraceae</taxon>
        <taxon>Brachybacterium</taxon>
    </lineage>
</organism>
<dbReference type="GO" id="GO:0009231">
    <property type="term" value="P:riboflavin biosynthetic process"/>
    <property type="evidence" value="ECO:0007669"/>
    <property type="project" value="UniProtKB-KW"/>
</dbReference>
<dbReference type="InterPro" id="IPR026017">
    <property type="entry name" value="Lumazine-bd_dom"/>
</dbReference>
<evidence type="ECO:0000256" key="9">
    <source>
        <dbReference type="NCBIfam" id="TIGR00187"/>
    </source>
</evidence>
<dbReference type="RefSeq" id="WP_184326201.1">
    <property type="nucleotide sequence ID" value="NZ_JACHLZ010000001.1"/>
</dbReference>
<comment type="pathway">
    <text evidence="3">Cofactor biosynthesis; riboflavin biosynthesis; riboflavin from 2-hydroxy-3-oxobutyl phosphate and 5-amino-6-(D-ribitylamino)uracil: step 2/2.</text>
</comment>
<keyword evidence="8" id="KW-0677">Repeat</keyword>
<comment type="catalytic activity">
    <reaction evidence="1">
        <text>2 6,7-dimethyl-8-(1-D-ribityl)lumazine + H(+) = 5-amino-6-(D-ribitylamino)uracil + riboflavin</text>
        <dbReference type="Rhea" id="RHEA:20772"/>
        <dbReference type="ChEBI" id="CHEBI:15378"/>
        <dbReference type="ChEBI" id="CHEBI:15934"/>
        <dbReference type="ChEBI" id="CHEBI:57986"/>
        <dbReference type="ChEBI" id="CHEBI:58201"/>
        <dbReference type="EC" id="2.5.1.9"/>
    </reaction>
</comment>
<gene>
    <name evidence="12" type="ORF">HNR70_002778</name>
</gene>
<evidence type="ECO:0000256" key="8">
    <source>
        <dbReference type="ARBA" id="ARBA00022737"/>
    </source>
</evidence>
<dbReference type="Gene3D" id="2.40.30.20">
    <property type="match status" value="2"/>
</dbReference>
<dbReference type="PIRSF" id="PIRSF000498">
    <property type="entry name" value="Riboflavin_syn_A"/>
    <property type="match status" value="1"/>
</dbReference>
<accession>A0A841AI24</accession>
<reference evidence="12 13" key="1">
    <citation type="submission" date="2020-08" db="EMBL/GenBank/DDBJ databases">
        <title>Sequencing the genomes of 1000 actinobacteria strains.</title>
        <authorList>
            <person name="Klenk H.-P."/>
        </authorList>
    </citation>
    <scope>NUCLEOTIDE SEQUENCE [LARGE SCALE GENOMIC DNA]</scope>
    <source>
        <strain evidence="12 13">DSM 28796</strain>
    </source>
</reference>
<evidence type="ECO:0000256" key="1">
    <source>
        <dbReference type="ARBA" id="ARBA00000968"/>
    </source>
</evidence>
<evidence type="ECO:0000256" key="2">
    <source>
        <dbReference type="ARBA" id="ARBA00002803"/>
    </source>
</evidence>
<comment type="caution">
    <text evidence="12">The sequence shown here is derived from an EMBL/GenBank/DDBJ whole genome shotgun (WGS) entry which is preliminary data.</text>
</comment>
<dbReference type="PROSITE" id="PS51177">
    <property type="entry name" value="LUMAZINE_BIND"/>
    <property type="match status" value="2"/>
</dbReference>
<dbReference type="EMBL" id="JACHLZ010000001">
    <property type="protein sequence ID" value="MBB5832965.1"/>
    <property type="molecule type" value="Genomic_DNA"/>
</dbReference>
<keyword evidence="13" id="KW-1185">Reference proteome</keyword>
<dbReference type="InterPro" id="IPR001783">
    <property type="entry name" value="Lumazine-bd"/>
</dbReference>
<name>A0A841AI24_9MICO</name>
<dbReference type="NCBIfam" id="NF006767">
    <property type="entry name" value="PRK09289.1"/>
    <property type="match status" value="1"/>
</dbReference>
<evidence type="ECO:0000256" key="7">
    <source>
        <dbReference type="ARBA" id="ARBA00022679"/>
    </source>
</evidence>
<dbReference type="FunFam" id="2.40.30.20:FF:000003">
    <property type="entry name" value="Riboflavin synthase, alpha subunit"/>
    <property type="match status" value="1"/>
</dbReference>
<feature type="domain" description="Lumazine-binding" evidence="11">
    <location>
        <begin position="1"/>
        <end position="97"/>
    </location>
</feature>
<dbReference type="PANTHER" id="PTHR21098">
    <property type="entry name" value="RIBOFLAVIN SYNTHASE ALPHA CHAIN"/>
    <property type="match status" value="1"/>
</dbReference>
<keyword evidence="6" id="KW-0686">Riboflavin biosynthesis</keyword>
<feature type="domain" description="Lumazine-binding" evidence="11">
    <location>
        <begin position="98"/>
        <end position="210"/>
    </location>
</feature>
<keyword evidence="7 12" id="KW-0808">Transferase</keyword>
<evidence type="ECO:0000313" key="12">
    <source>
        <dbReference type="EMBL" id="MBB5832965.1"/>
    </source>
</evidence>
<dbReference type="Pfam" id="PF00677">
    <property type="entry name" value="Lum_binding"/>
    <property type="match status" value="2"/>
</dbReference>
<proteinExistence type="predicted"/>
<dbReference type="Proteomes" id="UP000588158">
    <property type="component" value="Unassembled WGS sequence"/>
</dbReference>
<evidence type="ECO:0000256" key="3">
    <source>
        <dbReference type="ARBA" id="ARBA00004887"/>
    </source>
</evidence>
<evidence type="ECO:0000259" key="11">
    <source>
        <dbReference type="PROSITE" id="PS51177"/>
    </source>
</evidence>
<evidence type="ECO:0000256" key="5">
    <source>
        <dbReference type="ARBA" id="ARBA00013950"/>
    </source>
</evidence>
<dbReference type="EC" id="2.5.1.9" evidence="4 9"/>
<feature type="repeat" description="Lumazine-binding" evidence="10">
    <location>
        <begin position="1"/>
        <end position="97"/>
    </location>
</feature>
<dbReference type="GO" id="GO:0004746">
    <property type="term" value="F:riboflavin synthase activity"/>
    <property type="evidence" value="ECO:0007669"/>
    <property type="project" value="UniProtKB-UniRule"/>
</dbReference>
<dbReference type="PANTHER" id="PTHR21098:SF12">
    <property type="entry name" value="RIBOFLAVIN SYNTHASE"/>
    <property type="match status" value="1"/>
</dbReference>
<dbReference type="InterPro" id="IPR017938">
    <property type="entry name" value="Riboflavin_synthase-like_b-brl"/>
</dbReference>
<dbReference type="NCBIfam" id="TIGR00187">
    <property type="entry name" value="ribE"/>
    <property type="match status" value="1"/>
</dbReference>
<dbReference type="SUPFAM" id="SSF63380">
    <property type="entry name" value="Riboflavin synthase domain-like"/>
    <property type="match status" value="2"/>
</dbReference>
<feature type="repeat" description="Lumazine-binding" evidence="10">
    <location>
        <begin position="98"/>
        <end position="210"/>
    </location>
</feature>
<evidence type="ECO:0000256" key="4">
    <source>
        <dbReference type="ARBA" id="ARBA00012827"/>
    </source>
</evidence>
<dbReference type="InterPro" id="IPR023366">
    <property type="entry name" value="ATP_synth_asu-like_sf"/>
</dbReference>
<sequence length="240" mass="24739">MFTGIIEELGTVESLTHDADGPARLRIRSPHVLDGIRLGDSIAVDGCCLTVTSHEGEVWTADVIATTLAATTLGRRTSGDRVNLERCVRADGRLDGHIVQGHVDAVGEIVGRREQDGTTLIDIALPAGLARYVVDRGSLAVDGVSLTVAGLEDGAIDVGTADEVTADGGARVTIGLIPETLARTTLGHRAVGEGVNLEVDVLAKYVERLTGRLLPAAARGAATPVGETSVPATSVAGAVR</sequence>
<protein>
    <recommendedName>
        <fullName evidence="5 9">Riboflavin synthase</fullName>
        <ecNumber evidence="4 9">2.5.1.9</ecNumber>
    </recommendedName>
</protein>
<dbReference type="AlphaFoldDB" id="A0A841AI24"/>
<evidence type="ECO:0000256" key="10">
    <source>
        <dbReference type="PROSITE-ProRule" id="PRU00524"/>
    </source>
</evidence>
<evidence type="ECO:0000313" key="13">
    <source>
        <dbReference type="Proteomes" id="UP000588158"/>
    </source>
</evidence>
<comment type="function">
    <text evidence="2">Catalyzes the dismutation of two molecules of 6,7-dimethyl-8-ribityllumazine, resulting in the formation of riboflavin and 5-amino-6-(D-ribitylamino)uracil.</text>
</comment>
<evidence type="ECO:0000256" key="6">
    <source>
        <dbReference type="ARBA" id="ARBA00022619"/>
    </source>
</evidence>
<dbReference type="CDD" id="cd00402">
    <property type="entry name" value="Riboflavin_synthase_like"/>
    <property type="match status" value="1"/>
</dbReference>